<dbReference type="SUPFAM" id="SSF103473">
    <property type="entry name" value="MFS general substrate transporter"/>
    <property type="match status" value="1"/>
</dbReference>
<protein>
    <recommendedName>
        <fullName evidence="8">Autophagy-related protein</fullName>
    </recommendedName>
</protein>
<comment type="function">
    <text evidence="8">Vacuolar effluxer which mediate the efflux of amino acids resulting from autophagic degradation. The release of autophagic amino acids allows the maintenance of protein synthesis and viability during nitrogen starvation.</text>
</comment>
<dbReference type="InterPro" id="IPR024671">
    <property type="entry name" value="Atg22-like"/>
</dbReference>
<evidence type="ECO:0000256" key="2">
    <source>
        <dbReference type="ARBA" id="ARBA00006978"/>
    </source>
</evidence>
<keyword evidence="7 8" id="KW-0472">Membrane</keyword>
<evidence type="ECO:0000256" key="6">
    <source>
        <dbReference type="ARBA" id="ARBA00023006"/>
    </source>
</evidence>
<comment type="caution">
    <text evidence="8">Lacks conserved residue(s) required for the propagation of feature annotation.</text>
</comment>
<organism evidence="9 10">
    <name type="scientific">Claviceps purpurea (strain 20.1)</name>
    <name type="common">Ergot fungus</name>
    <name type="synonym">Sphacelia segetum</name>
    <dbReference type="NCBI Taxonomy" id="1111077"/>
    <lineage>
        <taxon>Eukaryota</taxon>
        <taxon>Fungi</taxon>
        <taxon>Dikarya</taxon>
        <taxon>Ascomycota</taxon>
        <taxon>Pezizomycotina</taxon>
        <taxon>Sordariomycetes</taxon>
        <taxon>Hypocreomycetidae</taxon>
        <taxon>Hypocreales</taxon>
        <taxon>Clavicipitaceae</taxon>
        <taxon>Claviceps</taxon>
    </lineage>
</organism>
<evidence type="ECO:0000256" key="3">
    <source>
        <dbReference type="ARBA" id="ARBA00022448"/>
    </source>
</evidence>
<dbReference type="EMBL" id="CAGA01000005">
    <property type="protein sequence ID" value="CCE27618.1"/>
    <property type="molecule type" value="Genomic_DNA"/>
</dbReference>
<proteinExistence type="inferred from homology"/>
<keyword evidence="8" id="KW-0029">Amino-acid transport</keyword>
<dbReference type="STRING" id="1111077.M1W639"/>
<dbReference type="GO" id="GO:0005774">
    <property type="term" value="C:vacuolar membrane"/>
    <property type="evidence" value="ECO:0007669"/>
    <property type="project" value="UniProtKB-SubCell"/>
</dbReference>
<feature type="transmembrane region" description="Helical" evidence="8">
    <location>
        <begin position="390"/>
        <end position="413"/>
    </location>
</feature>
<dbReference type="AlphaFoldDB" id="M1W639"/>
<dbReference type="InterPro" id="IPR036259">
    <property type="entry name" value="MFS_trans_sf"/>
</dbReference>
<dbReference type="GO" id="GO:0032974">
    <property type="term" value="P:amino acid transmembrane export from vacuole"/>
    <property type="evidence" value="ECO:0007669"/>
    <property type="project" value="TreeGrafter"/>
</dbReference>
<dbReference type="Proteomes" id="UP000016801">
    <property type="component" value="Unassembled WGS sequence"/>
</dbReference>
<feature type="transmembrane region" description="Helical" evidence="8">
    <location>
        <begin position="199"/>
        <end position="219"/>
    </location>
</feature>
<dbReference type="PhylomeDB" id="M1W639"/>
<evidence type="ECO:0000256" key="5">
    <source>
        <dbReference type="ARBA" id="ARBA00022989"/>
    </source>
</evidence>
<sequence>MSRDPTNSIAPQSIDHAYIMGGSIHDGHDRSSSSNYIDADGKKSLVAEPNVRDYGSTSGGAEESDDAAAPLSTKKALWAWLILCFSTGPTNGMVNSYVTASIQSAANAVGHIPGTNKPCARRGAIKCVVKLGGRDVDYLSYLLYLRSISRATEGVVSILASGLADFSDYRKTMMMASIYLFGVLALPFAGLTGNDYGHLNALSTLYVAISTVSGIYTVIEASYIPIFMRSVGWFGQREAMRMQDQERATKSVNKTWIQGSKVSVLGLVSGNLGAILGLLIGVIITYSRGSYVTEGYFKYVFPSLDSSFPDVSFLYEESVSNASADEDFSFLLAITVGGCLTILCAGVGHFLLPNIPGAPKPKGKSIFLLPLRTWLKLFTSIRRYPNAFKFCAGWVLWNTAYSNFLQLLAALFLETSGIQRGSNIYTVYTFMMVIFACVGSLSWLFTFRRTKLHIKHWAYIFLCVNGLCILWGCIGISNSSPIGYKHQAEFWVADALFMSTSSALRSLNRVLYASLIPKGSEAAFFGLEITLDLATGWINPLVQGAIQDRTHNLRFPMIPNLLLILVGGGLYIWTDVDKGVRDAEKPLVEQEAAAAAAVADGPGRP</sequence>
<keyword evidence="4 8" id="KW-0812">Transmembrane</keyword>
<dbReference type="InterPro" id="IPR050495">
    <property type="entry name" value="ATG22/LtaA_families"/>
</dbReference>
<evidence type="ECO:0000256" key="1">
    <source>
        <dbReference type="ARBA" id="ARBA00004128"/>
    </source>
</evidence>
<feature type="transmembrane region" description="Helical" evidence="8">
    <location>
        <begin position="457"/>
        <end position="477"/>
    </location>
</feature>
<keyword evidence="3 8" id="KW-0813">Transport</keyword>
<feature type="transmembrane region" description="Helical" evidence="8">
    <location>
        <begin position="425"/>
        <end position="445"/>
    </location>
</feature>
<evidence type="ECO:0000313" key="10">
    <source>
        <dbReference type="Proteomes" id="UP000016801"/>
    </source>
</evidence>
<dbReference type="Pfam" id="PF11700">
    <property type="entry name" value="ATG22"/>
    <property type="match status" value="2"/>
</dbReference>
<reference evidence="9 10" key="1">
    <citation type="journal article" date="2013" name="PLoS Genet.">
        <title>Plant-symbiotic fungi as chemical engineers: Multi-genome analysis of the Clavicipitaceae reveals dynamics of alkaloid loci.</title>
        <authorList>
            <person name="Schardl C.L."/>
            <person name="Young C.A."/>
            <person name="Hesse U."/>
            <person name="Amyotte S.G."/>
            <person name="Andreeva K."/>
            <person name="Calie P.J."/>
            <person name="Fleetwood D.J."/>
            <person name="Haws D.C."/>
            <person name="Moore N."/>
            <person name="Oeser B."/>
            <person name="Panaccione D.G."/>
            <person name="Schweri K.K."/>
            <person name="Voisey C.R."/>
            <person name="Farman M.L."/>
            <person name="Jaromczyk J.W."/>
            <person name="Roe B.A."/>
            <person name="O'Sullivan D.M."/>
            <person name="Scott B."/>
            <person name="Tudzynski P."/>
            <person name="An Z."/>
            <person name="Arnaoudova E.G."/>
            <person name="Bullock C.T."/>
            <person name="Charlton N.D."/>
            <person name="Chen L."/>
            <person name="Cox M."/>
            <person name="Dinkins R.D."/>
            <person name="Florea S."/>
            <person name="Glenn A.E."/>
            <person name="Gordon A."/>
            <person name="Gueldener U."/>
            <person name="Harris D.R."/>
            <person name="Hollin W."/>
            <person name="Jaromczyk J."/>
            <person name="Johnson R.D."/>
            <person name="Khan A.K."/>
            <person name="Leistner E."/>
            <person name="Leuchtmann A."/>
            <person name="Li C."/>
            <person name="Liu J."/>
            <person name="Liu J."/>
            <person name="Liu M."/>
            <person name="Mace W."/>
            <person name="Machado C."/>
            <person name="Nagabhyru P."/>
            <person name="Pan J."/>
            <person name="Schmid J."/>
            <person name="Sugawara K."/>
            <person name="Steiner U."/>
            <person name="Takach J.E."/>
            <person name="Tanaka E."/>
            <person name="Webb J.S."/>
            <person name="Wilson E.V."/>
            <person name="Wiseman J.L."/>
            <person name="Yoshida R."/>
            <person name="Zeng Z."/>
        </authorList>
    </citation>
    <scope>NUCLEOTIDE SEQUENCE [LARGE SCALE GENOMIC DNA]</scope>
    <source>
        <strain evidence="9 10">20.1</strain>
    </source>
</reference>
<dbReference type="OrthoDB" id="42657at2759"/>
<evidence type="ECO:0000256" key="7">
    <source>
        <dbReference type="ARBA" id="ARBA00023136"/>
    </source>
</evidence>
<feature type="transmembrane region" description="Helical" evidence="8">
    <location>
        <begin position="328"/>
        <end position="352"/>
    </location>
</feature>
<dbReference type="HOGENOM" id="CLU_034559_0_0_1"/>
<accession>M1W639</accession>
<keyword evidence="8" id="KW-0926">Vacuole</keyword>
<evidence type="ECO:0000256" key="8">
    <source>
        <dbReference type="RuleBase" id="RU363073"/>
    </source>
</evidence>
<feature type="transmembrane region" description="Helical" evidence="8">
    <location>
        <begin position="176"/>
        <end position="193"/>
    </location>
</feature>
<dbReference type="VEuPathDB" id="FungiDB:CPUR_01092"/>
<keyword evidence="5 8" id="KW-1133">Transmembrane helix</keyword>
<name>M1W639_CLAP2</name>
<keyword evidence="10" id="KW-1185">Reference proteome</keyword>
<comment type="similarity">
    <text evidence="2 8">Belongs to the ATG22 family.</text>
</comment>
<feature type="transmembrane region" description="Helical" evidence="8">
    <location>
        <begin position="557"/>
        <end position="574"/>
    </location>
</feature>
<dbReference type="GO" id="GO:0006914">
    <property type="term" value="P:autophagy"/>
    <property type="evidence" value="ECO:0007669"/>
    <property type="project" value="UniProtKB-KW"/>
</dbReference>
<dbReference type="eggNOG" id="ENOG502QTIR">
    <property type="taxonomic scope" value="Eukaryota"/>
</dbReference>
<gene>
    <name evidence="9" type="ORF">CPUR_01092</name>
</gene>
<feature type="transmembrane region" description="Helical" evidence="8">
    <location>
        <begin position="264"/>
        <end position="286"/>
    </location>
</feature>
<dbReference type="PANTHER" id="PTHR23519">
    <property type="entry name" value="AUTOPHAGY-RELATED PROTEIN 22"/>
    <property type="match status" value="1"/>
</dbReference>
<keyword evidence="6 8" id="KW-0072">Autophagy</keyword>
<evidence type="ECO:0000313" key="9">
    <source>
        <dbReference type="EMBL" id="CCE27618.1"/>
    </source>
</evidence>
<comment type="caution">
    <text evidence="9">The sequence shown here is derived from an EMBL/GenBank/DDBJ whole genome shotgun (WGS) entry which is preliminary data.</text>
</comment>
<dbReference type="PANTHER" id="PTHR23519:SF2">
    <property type="entry name" value="AUTOPHAGY-RELATED PROTEIN 22"/>
    <property type="match status" value="1"/>
</dbReference>
<evidence type="ECO:0000256" key="4">
    <source>
        <dbReference type="ARBA" id="ARBA00022692"/>
    </source>
</evidence>
<comment type="subcellular location">
    <subcellularLocation>
        <location evidence="1 8">Vacuole membrane</location>
        <topology evidence="1 8">Multi-pass membrane protein</topology>
    </subcellularLocation>
</comment>